<proteinExistence type="predicted"/>
<evidence type="ECO:0000313" key="3">
    <source>
        <dbReference type="Proteomes" id="UP000241858"/>
    </source>
</evidence>
<evidence type="ECO:0000256" key="1">
    <source>
        <dbReference type="SAM" id="Phobius"/>
    </source>
</evidence>
<feature type="transmembrane region" description="Helical" evidence="1">
    <location>
        <begin position="20"/>
        <end position="42"/>
    </location>
</feature>
<accession>A0A2T3I0J4</accession>
<sequence length="75" mass="8639">MLLYCQDQVFAQKNIQIELITYILSLNLYALDLVVVLFLLFAKSKQKAVNCINYRGGWFAFHAFKTCCLANTGER</sequence>
<dbReference type="Proteomes" id="UP000241858">
    <property type="component" value="Unassembled WGS sequence"/>
</dbReference>
<evidence type="ECO:0000313" key="2">
    <source>
        <dbReference type="EMBL" id="PSU10047.1"/>
    </source>
</evidence>
<protein>
    <submittedName>
        <fullName evidence="2">Uncharacterized protein</fullName>
    </submittedName>
</protein>
<dbReference type="AlphaFoldDB" id="A0A2T3I0J4"/>
<organism evidence="2 3">
    <name type="scientific">Photobacterium aquimaris</name>
    <dbReference type="NCBI Taxonomy" id="512643"/>
    <lineage>
        <taxon>Bacteria</taxon>
        <taxon>Pseudomonadati</taxon>
        <taxon>Pseudomonadota</taxon>
        <taxon>Gammaproteobacteria</taxon>
        <taxon>Vibrionales</taxon>
        <taxon>Vibrionaceae</taxon>
        <taxon>Photobacterium</taxon>
    </lineage>
</organism>
<gene>
    <name evidence="2" type="ORF">C0W81_04810</name>
</gene>
<dbReference type="EMBL" id="PYLY01000007">
    <property type="protein sequence ID" value="PSU10047.1"/>
    <property type="molecule type" value="Genomic_DNA"/>
</dbReference>
<comment type="caution">
    <text evidence="2">The sequence shown here is derived from an EMBL/GenBank/DDBJ whole genome shotgun (WGS) entry which is preliminary data.</text>
</comment>
<keyword evidence="1" id="KW-0472">Membrane</keyword>
<keyword evidence="1" id="KW-0812">Transmembrane</keyword>
<reference evidence="2 3" key="1">
    <citation type="submission" date="2018-03" db="EMBL/GenBank/DDBJ databases">
        <title>Whole genome sequencing of Histamine producing bacteria.</title>
        <authorList>
            <person name="Butler K."/>
        </authorList>
    </citation>
    <scope>NUCLEOTIDE SEQUENCE [LARGE SCALE GENOMIC DNA]</scope>
    <source>
        <strain evidence="2 3">DSM 23343</strain>
    </source>
</reference>
<name>A0A2T3I0J4_9GAMM</name>
<keyword evidence="1" id="KW-1133">Transmembrane helix</keyword>